<evidence type="ECO:0000259" key="1">
    <source>
        <dbReference type="Pfam" id="PF05099"/>
    </source>
</evidence>
<dbReference type="Gene3D" id="1.10.3680.10">
    <property type="entry name" value="TerB-like"/>
    <property type="match status" value="1"/>
</dbReference>
<dbReference type="SUPFAM" id="SSF158682">
    <property type="entry name" value="TerB-like"/>
    <property type="match status" value="1"/>
</dbReference>
<gene>
    <name evidence="2" type="ORF">ACFOOG_09930</name>
</gene>
<reference evidence="3" key="1">
    <citation type="journal article" date="2019" name="Int. J. Syst. Evol. Microbiol.">
        <title>The Global Catalogue of Microorganisms (GCM) 10K type strain sequencing project: providing services to taxonomists for standard genome sequencing and annotation.</title>
        <authorList>
            <consortium name="The Broad Institute Genomics Platform"/>
            <consortium name="The Broad Institute Genome Sequencing Center for Infectious Disease"/>
            <person name="Wu L."/>
            <person name="Ma J."/>
        </authorList>
    </citation>
    <scope>NUCLEOTIDE SEQUENCE [LARGE SCALE GENOMIC DNA]</scope>
    <source>
        <strain evidence="3">IBRC 10765</strain>
    </source>
</reference>
<dbReference type="EMBL" id="JBHRYR010000003">
    <property type="protein sequence ID" value="MFC3853149.1"/>
    <property type="molecule type" value="Genomic_DNA"/>
</dbReference>
<dbReference type="InterPro" id="IPR007791">
    <property type="entry name" value="DjlA_N"/>
</dbReference>
<dbReference type="Proteomes" id="UP001595617">
    <property type="component" value="Unassembled WGS sequence"/>
</dbReference>
<dbReference type="CDD" id="cd07313">
    <property type="entry name" value="terB_like_2"/>
    <property type="match status" value="1"/>
</dbReference>
<evidence type="ECO:0000313" key="3">
    <source>
        <dbReference type="Proteomes" id="UP001595617"/>
    </source>
</evidence>
<comment type="caution">
    <text evidence="2">The sequence shown here is derived from an EMBL/GenBank/DDBJ whole genome shotgun (WGS) entry which is preliminary data.</text>
</comment>
<keyword evidence="3" id="KW-1185">Reference proteome</keyword>
<accession>A0ABV7ZY29</accession>
<sequence>MLSKLFEWFNIETKEHTGQPRVELAAAVLMVEIIMADHELAPEEETMLRQRFAETLKLDREAVETLLTEAKKEHDETLDMYQYTRVINEAFSAEEKFALMVDLWRLGYADGHLDRDEDYMLRKVADLLYIPHSDFIMAKQRARGTE</sequence>
<evidence type="ECO:0000313" key="2">
    <source>
        <dbReference type="EMBL" id="MFC3853149.1"/>
    </source>
</evidence>
<protein>
    <submittedName>
        <fullName evidence="2">TerB family tellurite resistance protein</fullName>
    </submittedName>
</protein>
<proteinExistence type="predicted"/>
<name>A0ABV7ZY29_9GAMM</name>
<dbReference type="Pfam" id="PF05099">
    <property type="entry name" value="TerB"/>
    <property type="match status" value="1"/>
</dbReference>
<organism evidence="2 3">
    <name type="scientific">Saccharospirillum mangrovi</name>
    <dbReference type="NCBI Taxonomy" id="2161747"/>
    <lineage>
        <taxon>Bacteria</taxon>
        <taxon>Pseudomonadati</taxon>
        <taxon>Pseudomonadota</taxon>
        <taxon>Gammaproteobacteria</taxon>
        <taxon>Oceanospirillales</taxon>
        <taxon>Saccharospirillaceae</taxon>
        <taxon>Saccharospirillum</taxon>
    </lineage>
</organism>
<dbReference type="RefSeq" id="WP_380696027.1">
    <property type="nucleotide sequence ID" value="NZ_JBHRYR010000003.1"/>
</dbReference>
<dbReference type="InterPro" id="IPR029024">
    <property type="entry name" value="TerB-like"/>
</dbReference>
<feature type="domain" description="Co-chaperone DjlA N-terminal" evidence="1">
    <location>
        <begin position="23"/>
        <end position="140"/>
    </location>
</feature>